<organism evidence="4 5">
    <name type="scientific">Leptothoe kymatousa TAU-MAC 1615</name>
    <dbReference type="NCBI Taxonomy" id="2364775"/>
    <lineage>
        <taxon>Bacteria</taxon>
        <taxon>Bacillati</taxon>
        <taxon>Cyanobacteriota</taxon>
        <taxon>Cyanophyceae</taxon>
        <taxon>Nodosilineales</taxon>
        <taxon>Cymatolegaceae</taxon>
        <taxon>Leptothoe</taxon>
        <taxon>Leptothoe kymatousa</taxon>
    </lineage>
</organism>
<proteinExistence type="inferred from homology"/>
<evidence type="ECO:0000259" key="3">
    <source>
        <dbReference type="PROSITE" id="PS01031"/>
    </source>
</evidence>
<dbReference type="RefSeq" id="WP_215616850.1">
    <property type="nucleotide sequence ID" value="NZ_JADOER010000003.1"/>
</dbReference>
<evidence type="ECO:0000313" key="5">
    <source>
        <dbReference type="Proteomes" id="UP001196661"/>
    </source>
</evidence>
<evidence type="ECO:0000256" key="1">
    <source>
        <dbReference type="PROSITE-ProRule" id="PRU00285"/>
    </source>
</evidence>
<comment type="caution">
    <text evidence="4">The sequence shown here is derived from an EMBL/GenBank/DDBJ whole genome shotgun (WGS) entry which is preliminary data.</text>
</comment>
<dbReference type="PANTHER" id="PTHR11527">
    <property type="entry name" value="HEAT-SHOCK PROTEIN 20 FAMILY MEMBER"/>
    <property type="match status" value="1"/>
</dbReference>
<reference evidence="4 5" key="1">
    <citation type="journal article" date="2021" name="Mar. Drugs">
        <title>Genome Reduction and Secondary Metabolism of the Marine Sponge-Associated Cyanobacterium Leptothoe.</title>
        <authorList>
            <person name="Konstantinou D."/>
            <person name="Popin R.V."/>
            <person name="Fewer D.P."/>
            <person name="Sivonen K."/>
            <person name="Gkelis S."/>
        </authorList>
    </citation>
    <scope>NUCLEOTIDE SEQUENCE [LARGE SCALE GENOMIC DNA]</scope>
    <source>
        <strain evidence="4 5">TAU-MAC 1615</strain>
    </source>
</reference>
<accession>A0ABS5XZA9</accession>
<dbReference type="Pfam" id="PF00011">
    <property type="entry name" value="HSP20"/>
    <property type="match status" value="1"/>
</dbReference>
<keyword evidence="5" id="KW-1185">Reference proteome</keyword>
<protein>
    <submittedName>
        <fullName evidence="4">Hsp20/alpha crystallin family protein</fullName>
    </submittedName>
</protein>
<feature type="domain" description="SHSP" evidence="3">
    <location>
        <begin position="29"/>
        <end position="141"/>
    </location>
</feature>
<dbReference type="Gene3D" id="2.60.40.790">
    <property type="match status" value="1"/>
</dbReference>
<dbReference type="CDD" id="cd06464">
    <property type="entry name" value="ACD_sHsps-like"/>
    <property type="match status" value="1"/>
</dbReference>
<name>A0ABS5XZA9_9CYAN</name>
<dbReference type="InterPro" id="IPR031107">
    <property type="entry name" value="Small_HSP"/>
</dbReference>
<dbReference type="PROSITE" id="PS01031">
    <property type="entry name" value="SHSP"/>
    <property type="match status" value="1"/>
</dbReference>
<dbReference type="InterPro" id="IPR002068">
    <property type="entry name" value="A-crystallin/Hsp20_dom"/>
</dbReference>
<dbReference type="Proteomes" id="UP001196661">
    <property type="component" value="Unassembled WGS sequence"/>
</dbReference>
<dbReference type="InterPro" id="IPR008978">
    <property type="entry name" value="HSP20-like_chaperone"/>
</dbReference>
<sequence length="146" mass="16413">MIVRYWQPLQEIETIRQQLDSIFEDFTPAATTDWIPTVDLVDAGDDYVLEVVLPGMSADDINIEASRKSITISGERAAADVDESHTVLRRERRYGSFRRVVHLPVVIDHEQVKADYNNGILMVHVPKAAEVRNQVVKVNVANTDAG</sequence>
<gene>
    <name evidence="4" type="ORF">IXB28_01860</name>
</gene>
<dbReference type="EMBL" id="JADOER010000003">
    <property type="protein sequence ID" value="MBT9310938.1"/>
    <property type="molecule type" value="Genomic_DNA"/>
</dbReference>
<evidence type="ECO:0000256" key="2">
    <source>
        <dbReference type="RuleBase" id="RU003616"/>
    </source>
</evidence>
<comment type="similarity">
    <text evidence="1 2">Belongs to the small heat shock protein (HSP20) family.</text>
</comment>
<evidence type="ECO:0000313" key="4">
    <source>
        <dbReference type="EMBL" id="MBT9310938.1"/>
    </source>
</evidence>
<dbReference type="SUPFAM" id="SSF49764">
    <property type="entry name" value="HSP20-like chaperones"/>
    <property type="match status" value="1"/>
</dbReference>